<sequence length="67" mass="7219">MCGICGIISNKVNKDALKRMTDAMFNRGPDAGGFCIIPTCSKEVGLGHRRLSIFDTSDAGPMVDRVM</sequence>
<dbReference type="EMBL" id="NXNG01000001">
    <property type="protein sequence ID" value="PWT26041.1"/>
    <property type="molecule type" value="Genomic_DNA"/>
</dbReference>
<dbReference type="InterPro" id="IPR029055">
    <property type="entry name" value="Ntn_hydrolases_N"/>
</dbReference>
<name>A0A317FYX0_BUTFI</name>
<dbReference type="Proteomes" id="UP000245488">
    <property type="component" value="Chromosome"/>
</dbReference>
<dbReference type="AlphaFoldDB" id="A0A317FYX0"/>
<evidence type="ECO:0000313" key="3">
    <source>
        <dbReference type="Proteomes" id="UP000245488"/>
    </source>
</evidence>
<dbReference type="PROSITE" id="PS51278">
    <property type="entry name" value="GATASE_TYPE_2"/>
    <property type="match status" value="1"/>
</dbReference>
<evidence type="ECO:0000313" key="2">
    <source>
        <dbReference type="EMBL" id="PWT26041.1"/>
    </source>
</evidence>
<evidence type="ECO:0000259" key="1">
    <source>
        <dbReference type="PROSITE" id="PS51278"/>
    </source>
</evidence>
<feature type="domain" description="Glutamine amidotransferase type-2" evidence="1">
    <location>
        <begin position="2"/>
        <end position="67"/>
    </location>
</feature>
<comment type="caution">
    <text evidence="2">The sequence shown here is derived from an EMBL/GenBank/DDBJ whole genome shotgun (WGS) entry which is preliminary data.</text>
</comment>
<keyword evidence="3" id="KW-1185">Reference proteome</keyword>
<protein>
    <recommendedName>
        <fullName evidence="1">Glutamine amidotransferase type-2 domain-containing protein</fullName>
    </recommendedName>
</protein>
<dbReference type="Gene3D" id="3.60.20.10">
    <property type="entry name" value="Glutamine Phosphoribosylpyrophosphate, subunit 1, domain 1"/>
    <property type="match status" value="1"/>
</dbReference>
<accession>A0A317FYX0</accession>
<dbReference type="InterPro" id="IPR017932">
    <property type="entry name" value="GATase_2_dom"/>
</dbReference>
<reference evidence="2 3" key="1">
    <citation type="submission" date="2017-09" db="EMBL/GenBank/DDBJ databases">
        <title>High-quality draft genome sequence of Butyrivibrio fibrisolvens INBov1, isolated from cow rumen.</title>
        <authorList>
            <person name="Rodriguez Hernaez J."/>
            <person name="Rivarola M."/>
            <person name="Paniego N."/>
            <person name="Cravero S."/>
            <person name="Ceron Cucchi M."/>
            <person name="Martinez M.C."/>
        </authorList>
    </citation>
    <scope>NUCLEOTIDE SEQUENCE [LARGE SCALE GENOMIC DNA]</scope>
    <source>
        <strain evidence="2 3">INBov1</strain>
    </source>
</reference>
<gene>
    <name evidence="2" type="ORF">CPT75_02375</name>
</gene>
<dbReference type="SUPFAM" id="SSF56235">
    <property type="entry name" value="N-terminal nucleophile aminohydrolases (Ntn hydrolases)"/>
    <property type="match status" value="1"/>
</dbReference>
<organism evidence="2 3">
    <name type="scientific">Butyrivibrio fibrisolvens</name>
    <dbReference type="NCBI Taxonomy" id="831"/>
    <lineage>
        <taxon>Bacteria</taxon>
        <taxon>Bacillati</taxon>
        <taxon>Bacillota</taxon>
        <taxon>Clostridia</taxon>
        <taxon>Lachnospirales</taxon>
        <taxon>Lachnospiraceae</taxon>
        <taxon>Butyrivibrio</taxon>
    </lineage>
</organism>
<proteinExistence type="predicted"/>